<keyword evidence="3 8" id="KW-0238">DNA-binding</keyword>
<evidence type="ECO:0000256" key="1">
    <source>
        <dbReference type="ARBA" id="ARBA00004123"/>
    </source>
</evidence>
<dbReference type="Proteomes" id="UP001341840">
    <property type="component" value="Unassembled WGS sequence"/>
</dbReference>
<dbReference type="Pfam" id="PF02045">
    <property type="entry name" value="CBFB_NFYA"/>
    <property type="match status" value="1"/>
</dbReference>
<evidence type="ECO:0000313" key="11">
    <source>
        <dbReference type="Proteomes" id="UP001341840"/>
    </source>
</evidence>
<proteinExistence type="inferred from homology"/>
<comment type="similarity">
    <text evidence="8">Belongs to the NFYA/HAP2 subunit family.</text>
</comment>
<name>A0ABU6SK22_9FABA</name>
<comment type="subunit">
    <text evidence="7">Heterotrimeric transcription factor composed of three components, NF-YA, NF-YB and NF-YC. NF-YB and NF-YC must interact and dimerize for NF-YA association and DNA binding.</text>
</comment>
<keyword evidence="5 8" id="KW-0804">Transcription</keyword>
<dbReference type="PRINTS" id="PR00616">
    <property type="entry name" value="CCAATSUBUNTB"/>
</dbReference>
<evidence type="ECO:0000256" key="4">
    <source>
        <dbReference type="ARBA" id="ARBA00023159"/>
    </source>
</evidence>
<reference evidence="10 11" key="1">
    <citation type="journal article" date="2023" name="Plants (Basel)">
        <title>Bridging the Gap: Combining Genomics and Transcriptomics Approaches to Understand Stylosanthes scabra, an Orphan Legume from the Brazilian Caatinga.</title>
        <authorList>
            <person name="Ferreira-Neto J.R.C."/>
            <person name="da Silva M.D."/>
            <person name="Binneck E."/>
            <person name="de Melo N.F."/>
            <person name="da Silva R.H."/>
            <person name="de Melo A.L.T.M."/>
            <person name="Pandolfi V."/>
            <person name="Bustamante F.O."/>
            <person name="Brasileiro-Vidal A.C."/>
            <person name="Benko-Iseppon A.M."/>
        </authorList>
    </citation>
    <scope>NUCLEOTIDE SEQUENCE [LARGE SCALE GENOMIC DNA]</scope>
    <source>
        <tissue evidence="10">Leaves</tissue>
    </source>
</reference>
<comment type="function">
    <text evidence="8">Component of the sequence-specific heterotrimeric transcription factor (NF-Y) which specifically recognizes a 5'-CCAAT-3' box motif found in the promoters of its target genes.</text>
</comment>
<accession>A0ABU6SK22</accession>
<dbReference type="Gene3D" id="6.10.250.2430">
    <property type="match status" value="1"/>
</dbReference>
<evidence type="ECO:0000256" key="8">
    <source>
        <dbReference type="RuleBase" id="RU367155"/>
    </source>
</evidence>
<evidence type="ECO:0000256" key="7">
    <source>
        <dbReference type="ARBA" id="ARBA00025911"/>
    </source>
</evidence>
<keyword evidence="6 8" id="KW-0539">Nucleus</keyword>
<dbReference type="InterPro" id="IPR001289">
    <property type="entry name" value="NFYA"/>
</dbReference>
<sequence>MKCICEKDSSLCSVHSTPAYVLGCSSSWGNSSESDVVQHSSMSDKLSLNMGVVLPQQCHKSKQDSSSTLSTNQSGQISIQHSNSSACSSSPLSRNVDMIAGNQISSSMGTLDFSFPPSELDRGQSTAPIALHYAYPYYGGIIAAAYGQHSKVIGTAPVRIPLPLDLREEPIYVNSKQYHAILRRRQYRAKLEAHNKLIKDRKPYLHESRHLHALKRARGAGGRFLNTKNHDEESKAITSANMSHSKMHEVENYLDAASTTTTTTSYHAYIGRDILDYTADKRGRGNHRSVSVLM</sequence>
<comment type="caution">
    <text evidence="10">The sequence shown here is derived from an EMBL/GenBank/DDBJ whole genome shotgun (WGS) entry which is preliminary data.</text>
</comment>
<dbReference type="PROSITE" id="PS00686">
    <property type="entry name" value="NFYA_HAP2_1"/>
    <property type="match status" value="1"/>
</dbReference>
<evidence type="ECO:0000256" key="9">
    <source>
        <dbReference type="SAM" id="MobiDB-lite"/>
    </source>
</evidence>
<dbReference type="InterPro" id="IPR018362">
    <property type="entry name" value="CCAAT-binding_factor_CS"/>
</dbReference>
<evidence type="ECO:0000256" key="5">
    <source>
        <dbReference type="ARBA" id="ARBA00023163"/>
    </source>
</evidence>
<feature type="compositionally biased region" description="Polar residues" evidence="9">
    <location>
        <begin position="64"/>
        <end position="77"/>
    </location>
</feature>
<feature type="compositionally biased region" description="Low complexity" evidence="9">
    <location>
        <begin position="78"/>
        <end position="90"/>
    </location>
</feature>
<keyword evidence="4" id="KW-0010">Activator</keyword>
<evidence type="ECO:0000256" key="3">
    <source>
        <dbReference type="ARBA" id="ARBA00023125"/>
    </source>
</evidence>
<feature type="region of interest" description="Disordered" evidence="9">
    <location>
        <begin position="62"/>
        <end position="90"/>
    </location>
</feature>
<keyword evidence="11" id="KW-1185">Reference proteome</keyword>
<dbReference type="EMBL" id="JASCZI010060858">
    <property type="protein sequence ID" value="MED6136430.1"/>
    <property type="molecule type" value="Genomic_DNA"/>
</dbReference>
<dbReference type="PANTHER" id="PTHR12632">
    <property type="entry name" value="TRANSCRIPTION FACTOR NF-Y ALPHA-RELATED"/>
    <property type="match status" value="1"/>
</dbReference>
<comment type="subcellular location">
    <subcellularLocation>
        <location evidence="1 8">Nucleus</location>
    </subcellularLocation>
</comment>
<protein>
    <recommendedName>
        <fullName evidence="8">Nuclear transcription factor Y subunit</fullName>
    </recommendedName>
</protein>
<keyword evidence="2 8" id="KW-0805">Transcription regulation</keyword>
<gene>
    <name evidence="10" type="ORF">PIB30_056021</name>
</gene>
<dbReference type="PROSITE" id="PS51152">
    <property type="entry name" value="NFYA_HAP2_2"/>
    <property type="match status" value="1"/>
</dbReference>
<evidence type="ECO:0000256" key="6">
    <source>
        <dbReference type="ARBA" id="ARBA00023242"/>
    </source>
</evidence>
<dbReference type="SMART" id="SM00521">
    <property type="entry name" value="CBF"/>
    <property type="match status" value="1"/>
</dbReference>
<evidence type="ECO:0000256" key="2">
    <source>
        <dbReference type="ARBA" id="ARBA00023015"/>
    </source>
</evidence>
<organism evidence="10 11">
    <name type="scientific">Stylosanthes scabra</name>
    <dbReference type="NCBI Taxonomy" id="79078"/>
    <lineage>
        <taxon>Eukaryota</taxon>
        <taxon>Viridiplantae</taxon>
        <taxon>Streptophyta</taxon>
        <taxon>Embryophyta</taxon>
        <taxon>Tracheophyta</taxon>
        <taxon>Spermatophyta</taxon>
        <taxon>Magnoliopsida</taxon>
        <taxon>eudicotyledons</taxon>
        <taxon>Gunneridae</taxon>
        <taxon>Pentapetalae</taxon>
        <taxon>rosids</taxon>
        <taxon>fabids</taxon>
        <taxon>Fabales</taxon>
        <taxon>Fabaceae</taxon>
        <taxon>Papilionoideae</taxon>
        <taxon>50 kb inversion clade</taxon>
        <taxon>dalbergioids sensu lato</taxon>
        <taxon>Dalbergieae</taxon>
        <taxon>Pterocarpus clade</taxon>
        <taxon>Stylosanthes</taxon>
    </lineage>
</organism>
<evidence type="ECO:0000313" key="10">
    <source>
        <dbReference type="EMBL" id="MED6136430.1"/>
    </source>
</evidence>